<dbReference type="InterPro" id="IPR003591">
    <property type="entry name" value="Leu-rich_rpt_typical-subtyp"/>
</dbReference>
<feature type="compositionally biased region" description="Low complexity" evidence="3">
    <location>
        <begin position="15"/>
        <end position="28"/>
    </location>
</feature>
<evidence type="ECO:0000256" key="2">
    <source>
        <dbReference type="ARBA" id="ARBA00022737"/>
    </source>
</evidence>
<dbReference type="EMBL" id="OZ022408">
    <property type="protein sequence ID" value="CAK9438947.1"/>
    <property type="molecule type" value="Genomic_DNA"/>
</dbReference>
<dbReference type="InterPro" id="IPR001611">
    <property type="entry name" value="Leu-rich_rpt"/>
</dbReference>
<feature type="compositionally biased region" description="Low complexity" evidence="3">
    <location>
        <begin position="68"/>
        <end position="78"/>
    </location>
</feature>
<accession>A0ABP0ZNL2</accession>
<dbReference type="Pfam" id="PF13855">
    <property type="entry name" value="LRR_8"/>
    <property type="match status" value="1"/>
</dbReference>
<dbReference type="Gene3D" id="3.80.10.10">
    <property type="entry name" value="Ribonuclease Inhibitor"/>
    <property type="match status" value="2"/>
</dbReference>
<feature type="compositionally biased region" description="Polar residues" evidence="3">
    <location>
        <begin position="217"/>
        <end position="230"/>
    </location>
</feature>
<dbReference type="InterPro" id="IPR025875">
    <property type="entry name" value="Leu-rich_rpt_4"/>
</dbReference>
<sequence length="1336" mass="149289">MENPINSFQSLAAVQSQQQQGPQEKQFQPYRHIQQRAVMDGEINDADSPSQQSDNFKENDISLMGGNSTSKTESLSSSAPKHCQDEQHLCRITAEMSIDAVSASQLETRAPVEPKPGSKVNNKGKKFSHVVKPVSFRAPRQQSVYQKRVTYKPNKSFISNKSTNSVDEPLPVANKNPQPQVSVPNTFKYKSHPNAKSKELGSTALHSSASADIKVPNRNNGHYSPDSLQSVADHHHPVNEDDQGQKTSGLDRSLNFSNSQTNNNTPDWMPEELEEKWPTTNILEEGDLSNLVKSHQNSQRASMQQDMQQQRRISLGKRSLQLMEMNPFNHSNNTMIHNSDIVLNDNFPWKSQHESPASKNLRQIFQDSSLKEVSASSIISTPMGTFRSRNKSENNHNTTTNNNNNHHHNHNKEHDSTASPLAKSPLKLFGDNYDTFTKQKLNCLLQNVNSKSNKNTPAQHADGDKSNKEPTASHFLNELTKPPLGPNFQILNEPKTKNIKDFTRTKSYTNKSYIENANNVFYNLKKRGFRNGDTNSRIPSQSTATSTPKKILETQDVPENDFASFTTGYSSDDQSEPGKLVVPEEGNSSKDYTAMTRESFESTSNPNYPGDARSSQFGPGQMHKVPPEQEHLQEQKETFTEDSFTDSEGETVQEQFPPQASVPLSSPPLQPPTRPSPPLPSPPLPSPPPPPQPMQSQSPIGAKSFLEKVESDSAENSLLDESRASPPPPLRWKTRSQLKLYTTSPVRLGRVLPGADLPLECGNMVFNESTGKWSSKEAKDQNETLNNIEDLVETTHVVESAGILRKDHGPKRNANANLEVSFYEPTPSSLSNASREGSFSEITRLSQMVDVSFSESKKHLISVITDILDVGSDQDWRKTKTIDLSSSNLKNVKGLDSILTSLTKVNLSNNELRYLAGLSSGRLFELNLAANAIEDKTAFTQLSNLHVLNLDSNRLTSTANISHCLHLSTLTLTRNAIRDISGLSGLPNLTTLDISNNQLHGKVDFSTFECERLESLNLSSNEITSVTGIGRFPNLKMLDLSENFLQSFECLNTAIRRLEVNCNKLTALDLSQIKQLRCVKFDGNDIASFRISSRNFLEKVSMKSQPHMASLSGQMFRHLGDVRKLDISGNSYPLFCQSFQFVSELSMTAMNLATLPLNFCSTFPNVQDLVLNFNSLESLAPLSEAKHLRSLSLVNNRIADFKKLAASLKNSRHSITKLDLRLNPVTAGMYPYLFVADSMEDMIINLEAVEDIVTFNNRLDELDQTGEWQERNDLHELPESEIAPRRRYACVSQLYFNNLRYLDGIVVNNNTRNAAYQEFESLFSSPQYSKARPDRD</sequence>
<feature type="region of interest" description="Disordered" evidence="3">
    <location>
        <begin position="105"/>
        <end position="270"/>
    </location>
</feature>
<feature type="compositionally biased region" description="Polar residues" evidence="3">
    <location>
        <begin position="156"/>
        <end position="166"/>
    </location>
</feature>
<feature type="compositionally biased region" description="Pro residues" evidence="3">
    <location>
        <begin position="665"/>
        <end position="693"/>
    </location>
</feature>
<feature type="compositionally biased region" description="Polar residues" evidence="3">
    <location>
        <begin position="448"/>
        <end position="458"/>
    </location>
</feature>
<dbReference type="GeneID" id="92208367"/>
<evidence type="ECO:0000256" key="3">
    <source>
        <dbReference type="SAM" id="MobiDB-lite"/>
    </source>
</evidence>
<organism evidence="4 5">
    <name type="scientific">Lodderomyces beijingensis</name>
    <dbReference type="NCBI Taxonomy" id="1775926"/>
    <lineage>
        <taxon>Eukaryota</taxon>
        <taxon>Fungi</taxon>
        <taxon>Dikarya</taxon>
        <taxon>Ascomycota</taxon>
        <taxon>Saccharomycotina</taxon>
        <taxon>Pichiomycetes</taxon>
        <taxon>Debaryomycetaceae</taxon>
        <taxon>Candida/Lodderomyces clade</taxon>
        <taxon>Lodderomyces</taxon>
    </lineage>
</organism>
<evidence type="ECO:0008006" key="6">
    <source>
        <dbReference type="Google" id="ProtNLM"/>
    </source>
</evidence>
<gene>
    <name evidence="4" type="ORF">LODBEIA_P31710</name>
</gene>
<feature type="compositionally biased region" description="Polar residues" evidence="3">
    <location>
        <begin position="532"/>
        <end position="548"/>
    </location>
</feature>
<feature type="compositionally biased region" description="Basic and acidic residues" evidence="3">
    <location>
        <begin position="625"/>
        <end position="639"/>
    </location>
</feature>
<keyword evidence="5" id="KW-1185">Reference proteome</keyword>
<dbReference type="PANTHER" id="PTHR47566:SF1">
    <property type="entry name" value="PROTEIN NUD1"/>
    <property type="match status" value="1"/>
</dbReference>
<dbReference type="RefSeq" id="XP_066830109.1">
    <property type="nucleotide sequence ID" value="XM_066973252.1"/>
</dbReference>
<dbReference type="InterPro" id="IPR032675">
    <property type="entry name" value="LRR_dom_sf"/>
</dbReference>
<dbReference type="PROSITE" id="PS51450">
    <property type="entry name" value="LRR"/>
    <property type="match status" value="5"/>
</dbReference>
<dbReference type="Pfam" id="PF12799">
    <property type="entry name" value="LRR_4"/>
    <property type="match status" value="1"/>
</dbReference>
<keyword evidence="2" id="KW-0677">Repeat</keyword>
<dbReference type="SMART" id="SM00365">
    <property type="entry name" value="LRR_SD22"/>
    <property type="match status" value="8"/>
</dbReference>
<feature type="compositionally biased region" description="Polar residues" evidence="3">
    <location>
        <begin position="175"/>
        <end position="185"/>
    </location>
</feature>
<feature type="compositionally biased region" description="Polar residues" evidence="3">
    <location>
        <begin position="245"/>
        <end position="266"/>
    </location>
</feature>
<dbReference type="SMART" id="SM00369">
    <property type="entry name" value="LRR_TYP"/>
    <property type="match status" value="5"/>
</dbReference>
<feature type="compositionally biased region" description="Low complexity" evidence="3">
    <location>
        <begin position="395"/>
        <end position="404"/>
    </location>
</feature>
<evidence type="ECO:0000256" key="1">
    <source>
        <dbReference type="ARBA" id="ARBA00022614"/>
    </source>
</evidence>
<feature type="region of interest" description="Disordered" evidence="3">
    <location>
        <begin position="381"/>
        <end position="423"/>
    </location>
</feature>
<proteinExistence type="predicted"/>
<feature type="region of interest" description="Disordered" evidence="3">
    <location>
        <begin position="529"/>
        <end position="732"/>
    </location>
</feature>
<evidence type="ECO:0000313" key="4">
    <source>
        <dbReference type="EMBL" id="CAK9438947.1"/>
    </source>
</evidence>
<dbReference type="SUPFAM" id="SSF52058">
    <property type="entry name" value="L domain-like"/>
    <property type="match status" value="1"/>
</dbReference>
<reference evidence="4 5" key="1">
    <citation type="submission" date="2024-03" db="EMBL/GenBank/DDBJ databases">
        <authorList>
            <person name="Brejova B."/>
        </authorList>
    </citation>
    <scope>NUCLEOTIDE SEQUENCE [LARGE SCALE GENOMIC DNA]</scope>
    <source>
        <strain evidence="4 5">CBS 14171</strain>
    </source>
</reference>
<dbReference type="InterPro" id="IPR052574">
    <property type="entry name" value="CDIRP"/>
</dbReference>
<feature type="compositionally biased region" description="Polar residues" evidence="3">
    <location>
        <begin position="601"/>
        <end position="618"/>
    </location>
</feature>
<dbReference type="Proteomes" id="UP001497383">
    <property type="component" value="Chromosome 4"/>
</dbReference>
<feature type="region of interest" description="Disordered" evidence="3">
    <location>
        <begin position="1"/>
        <end position="86"/>
    </location>
</feature>
<dbReference type="SUPFAM" id="SSF52047">
    <property type="entry name" value="RNI-like"/>
    <property type="match status" value="1"/>
</dbReference>
<keyword evidence="1" id="KW-0433">Leucine-rich repeat</keyword>
<dbReference type="PANTHER" id="PTHR47566">
    <property type="match status" value="1"/>
</dbReference>
<feature type="region of interest" description="Disordered" evidence="3">
    <location>
        <begin position="448"/>
        <end position="471"/>
    </location>
</feature>
<name>A0ABP0ZNL2_9ASCO</name>
<feature type="compositionally biased region" description="Polar residues" evidence="3">
    <location>
        <begin position="563"/>
        <end position="572"/>
    </location>
</feature>
<feature type="compositionally biased region" description="Polar residues" evidence="3">
    <location>
        <begin position="1"/>
        <end position="14"/>
    </location>
</feature>
<evidence type="ECO:0000313" key="5">
    <source>
        <dbReference type="Proteomes" id="UP001497383"/>
    </source>
</evidence>
<protein>
    <recommendedName>
        <fullName evidence="6">Septation initiation network scaffold protein cdc11</fullName>
    </recommendedName>
</protein>